<evidence type="ECO:0000313" key="4">
    <source>
        <dbReference type="Proteomes" id="UP000682403"/>
    </source>
</evidence>
<proteinExistence type="predicted"/>
<sequence>MTAQILIASIIGGIMGIVSHMKKRGRLEKPRMTKRFIYLGFYEDFAVGTIAAIMLVLSSEPQSSFQLVLLSIIAGYSGEAVLKSFEFSTQQEQPEGPPTKNCPSHKPPLP</sequence>
<gene>
    <name evidence="3" type="ORF">J9317_15185</name>
</gene>
<organism evidence="3 4">
    <name type="scientific">Metabacillus flavus</name>
    <dbReference type="NCBI Taxonomy" id="2823519"/>
    <lineage>
        <taxon>Bacteria</taxon>
        <taxon>Bacillati</taxon>
        <taxon>Bacillota</taxon>
        <taxon>Bacilli</taxon>
        <taxon>Bacillales</taxon>
        <taxon>Bacillaceae</taxon>
        <taxon>Metabacillus</taxon>
    </lineage>
</organism>
<protein>
    <submittedName>
        <fullName evidence="3">DUF4257 domain-containing protein</fullName>
    </submittedName>
</protein>
<keyword evidence="2" id="KW-0812">Transmembrane</keyword>
<dbReference type="EMBL" id="JAGVRK010000001">
    <property type="protein sequence ID" value="MBS2970114.1"/>
    <property type="molecule type" value="Genomic_DNA"/>
</dbReference>
<feature type="transmembrane region" description="Helical" evidence="2">
    <location>
        <begin position="6"/>
        <end position="24"/>
    </location>
</feature>
<accession>A0ABS5LIB5</accession>
<name>A0ABS5LIB5_9BACI</name>
<dbReference type="InterPro" id="IPR025353">
    <property type="entry name" value="DUF4257"/>
</dbReference>
<reference evidence="3 4" key="1">
    <citation type="submission" date="2021-04" db="EMBL/GenBank/DDBJ databases">
        <title>Metabacillus sp. strain KIGAM252 whole genome sequence.</title>
        <authorList>
            <person name="Seo M.-J."/>
            <person name="Cho E.-S."/>
            <person name="Hwang C.Y."/>
            <person name="Yoon D.J."/>
        </authorList>
    </citation>
    <scope>NUCLEOTIDE SEQUENCE [LARGE SCALE GENOMIC DNA]</scope>
    <source>
        <strain evidence="3 4">KIGAM252</strain>
    </source>
</reference>
<dbReference type="Pfam" id="PF14074">
    <property type="entry name" value="DUF4257"/>
    <property type="match status" value="1"/>
</dbReference>
<comment type="caution">
    <text evidence="3">The sequence shown here is derived from an EMBL/GenBank/DDBJ whole genome shotgun (WGS) entry which is preliminary data.</text>
</comment>
<keyword evidence="4" id="KW-1185">Reference proteome</keyword>
<feature type="region of interest" description="Disordered" evidence="1">
    <location>
        <begin position="87"/>
        <end position="110"/>
    </location>
</feature>
<keyword evidence="2" id="KW-1133">Transmembrane helix</keyword>
<dbReference type="RefSeq" id="WP_156505861.1">
    <property type="nucleotide sequence ID" value="NZ_JAGVRK010000001.1"/>
</dbReference>
<dbReference type="Proteomes" id="UP000682403">
    <property type="component" value="Unassembled WGS sequence"/>
</dbReference>
<keyword evidence="2" id="KW-0472">Membrane</keyword>
<evidence type="ECO:0000256" key="1">
    <source>
        <dbReference type="SAM" id="MobiDB-lite"/>
    </source>
</evidence>
<evidence type="ECO:0000256" key="2">
    <source>
        <dbReference type="SAM" id="Phobius"/>
    </source>
</evidence>
<evidence type="ECO:0000313" key="3">
    <source>
        <dbReference type="EMBL" id="MBS2970114.1"/>
    </source>
</evidence>
<feature type="transmembrane region" description="Helical" evidence="2">
    <location>
        <begin position="36"/>
        <end position="57"/>
    </location>
</feature>